<dbReference type="GO" id="GO:0035556">
    <property type="term" value="P:intracellular signal transduction"/>
    <property type="evidence" value="ECO:0007669"/>
    <property type="project" value="InterPro"/>
</dbReference>
<feature type="compositionally biased region" description="Polar residues" evidence="6">
    <location>
        <begin position="659"/>
        <end position="669"/>
    </location>
</feature>
<dbReference type="GO" id="GO:0043005">
    <property type="term" value="C:neuron projection"/>
    <property type="evidence" value="ECO:0007669"/>
    <property type="project" value="UniProtKB-ARBA"/>
</dbReference>
<dbReference type="GO" id="GO:0035082">
    <property type="term" value="P:axoneme assembly"/>
    <property type="evidence" value="ECO:0007669"/>
    <property type="project" value="TreeGrafter"/>
</dbReference>
<feature type="compositionally biased region" description="Basic and acidic residues" evidence="6">
    <location>
        <begin position="1594"/>
        <end position="1605"/>
    </location>
</feature>
<comment type="caution">
    <text evidence="8">The sequence shown here is derived from an EMBL/GenBank/DDBJ whole genome shotgun (WGS) entry which is preliminary data.</text>
</comment>
<protein>
    <submittedName>
        <fullName evidence="8">Oxygen-regulated protein 1</fullName>
    </submittedName>
</protein>
<dbReference type="InterPro" id="IPR003533">
    <property type="entry name" value="Doublecortin_dom"/>
</dbReference>
<feature type="compositionally biased region" description="Polar residues" evidence="6">
    <location>
        <begin position="1915"/>
        <end position="1927"/>
    </location>
</feature>
<feature type="compositionally biased region" description="Low complexity" evidence="6">
    <location>
        <begin position="963"/>
        <end position="972"/>
    </location>
</feature>
<feature type="region of interest" description="Disordered" evidence="6">
    <location>
        <begin position="878"/>
        <end position="1030"/>
    </location>
</feature>
<sequence>MTSGAPGPRRALLPDQSGSGGSVHTLTTSRQPSHALDPLSSKRICFYKSGDPQFGGLRMVINRRTFKSFEALLDSLSKKVPLPFGVRNITTPRGVHAVHTLDQLEDGKSYICSDSRKVKPINLAQARKKLPPWYNARPGTGRRRVVQLARMYPGGGKPQHPEPVVLRTLRRLTMCRNGEPATRQTVTLKKKSMQSFEVLLEHLSELMQFPVVKLHTADGRRVDGLPALILCSGMVVAAGKEPFKPGNYYMQRSPAPKWPPANRLGLRKIRSMHRKSSQAFQNVTRYFLNQIHNSISESMCDYPSNPTDSIELENSHMLESVAETDAESCPDHGTHEQGSCLPMEDDIEKSFRVNQDGSMTVEMKVRLTLKEEETIHWTTTLTRSSMANQLLPDCFPEPEPEAGSELEQESGSPTPNRPDQSHPAVPIETMSSNKPWGGEDDNEPPPLESDVSIEEGNMEDEVMVKTSTVMSARRVPTPGFKKAKTSTERMRDHTAETVQDDTVQSYSYRAETEQYRMIQQSSTRPVPKPRRLASMDVNYRYDQAEFNSAGISEVLQIENNGEEVTETVLHIYEQQTCQGNFYANTHNLGQGVSMYGAHYGRPSTSDTAWSMNADVEPQFGRPSTASESIHTWRADSTLPSSDITPCKSLVINTQNKLFSTSKDSSQLSPESGKDKHHHHVADKGNKTSSNTKAIKKHVQWIKSPGNGRKKTTGEASKNRKKVTPFSSSGFLKKIYGGRPRPVKTTMKRNKRSTEKEKVRPATESSHAQDVTRKCTIKDPNMLSSGDDKKQETIPFNSNMLDVSPTPRAMLTHQKSIHDERRTHKASAEVPVFISSSSFINEYVEHWLENSTSQHALRPSDQTQAVKVLNQVGLEGGIPEGSEVNCNRIKPGHTEGETGMRESLTKQRIKTLQSGPPLEKSTACDSSTDKISQHINSSQDKIEKSDTKQTPKDMSVPSSAMQYTLSSTSSQTSADRPLFVSPSADQAPSPPDHPKTTTSISSLSAEREELLSRNRDDPLQTTISSIPIQTADGDTLESNSLVSMKTKEPTEIPLERLLHADCILDQTSMASSLSFCTSVSPVSSSSEERVSLSSPASSDASYVAKPSANEADSTKTQSLSSTQTETLSPKPFTRKVKVSELSLEKKLSIRRAQCEASAIRNDPPAEEIPLSNSLSLKRTQLPRNQSLKSASSHKPSMDSSKANALSSPPSESPSPLHKTYSQKKTSPYSQSLDLVSPPVKQRTKKNLVPKNHSPDKGSELTNQTLEEPEIPQRNRLQQDLSEETLVDLEPDLLEKIETGISATILNTGLNESERDTQPLELTNQPDLKSVLEKICFSIKSIRQITQNKRPSCLEKSNSLPDFSGHVATTFGSSSKALLAFLAVMTLKEELTHIHKCELDGNNVSCAEALKLIDSLREIASIEDSDQLKTSLSELQKSTSTQFIQSWKSFQELRKSCRSMPNKSEEELRFGRSSVEYCGTEEAAIDELMEELQVPETLKQELAAFHVCSPTERDDSGSVGANPTEKPSDDNVTTNSEEDTVNGRDCVQTGKANVDVEAPVDVKAMVKRFTDPEKPANPKQQNLSDDQKAVHTQKTHNREDSTTDFKDTVLLQEEQHPISAPQVSIEDNKEVVSRSNGKKQKVEEEVEQDSLKKNQPIKLHVPYMDLEETTEESHEEKRCSSEGKHWDRESMELDRNSDDSMFSPGEVSSSDEERKHILSTEGRHRNICNPETQQKLSSPEGQRDVELRQLKQVRNNNMSDYKSLSSSEEEEHRLQHTNRFKRSSVTTSSTQTSSQDVEDPTSSEDDQHVDIQQLSRTNARSVHSLPPVDKQIRQKLTKMESLSERSEENVSTPDAEDLMNLEKDRTQVHRHEHQEQLSCTEAMLNPVCKAVELESKQHITNRDQRLGRSLSRPDTEAMSSDQDQPTASIDSCMGENLNSEGSSCSQNVAEQSRSENELPEVECKEIKDIIKEHFSGHEEASQGSVEEEEEEEEEEEKDSSVFKQAHFLDEPGFKLDEDNERDQESYEDHTGEDDTANPGNGKCGSPEDEISYGEKDLRSEERHDDQGYQEQHVHGKPSPEDTPCQRAATNQKAQPAEISQSVAERIGLLKKQVAETQWKSKIAGGASIRILAEKDALDVESSTPDTKITRALPGSRSAPQSSLSFSYDSSSIITRQPEGARVQTIKEMFMAKSVPDVQCEDGDVHGLISSDPNPASQSQDSDVLSEAGSIAKGFVRRTIERLYGRKDPTAGDNLSERPTSSPKQMKESSSIFSSLHSAGSKLRSDMPYFNSTNTLDTLSEATRCMSFNTQVGPDDSLPIDQDRSPNRKSILDPVGVKVVESPLLDKDPSENTKQEVPISLFSTNSETGDKSAPTKCTYFSLPCTSDSELGPEEPGAVSKNGESGVDIKEDKEDKGQTERNGTLPGLRLHDNKVHPLTQGPPGGQVVVVQPGRGQGVRPVRPVELDALDALYTFCGQHCPIL</sequence>
<keyword evidence="9" id="KW-1185">Reference proteome</keyword>
<gene>
    <name evidence="8" type="primary">RP1_2</name>
    <name evidence="8" type="ORF">N1851_020677</name>
</gene>
<feature type="compositionally biased region" description="Polar residues" evidence="6">
    <location>
        <begin position="2208"/>
        <end position="2220"/>
    </location>
</feature>
<evidence type="ECO:0000256" key="1">
    <source>
        <dbReference type="ARBA" id="ARBA00004316"/>
    </source>
</evidence>
<feature type="compositionally biased region" description="Acidic residues" evidence="6">
    <location>
        <begin position="396"/>
        <end position="408"/>
    </location>
</feature>
<feature type="compositionally biased region" description="Polar residues" evidence="6">
    <location>
        <begin position="409"/>
        <end position="418"/>
    </location>
</feature>
<dbReference type="PROSITE" id="PS50309">
    <property type="entry name" value="DC"/>
    <property type="match status" value="2"/>
</dbReference>
<feature type="region of interest" description="Disordered" evidence="6">
    <location>
        <begin position="1"/>
        <end position="35"/>
    </location>
</feature>
<feature type="compositionally biased region" description="Basic and acidic residues" evidence="6">
    <location>
        <begin position="1837"/>
        <end position="1846"/>
    </location>
</feature>
<keyword evidence="3" id="KW-0963">Cytoplasm</keyword>
<dbReference type="FunFam" id="3.10.20.230:FF:000006">
    <property type="entry name" value="Oxygen-regulated protein 1"/>
    <property type="match status" value="1"/>
</dbReference>
<feature type="compositionally biased region" description="Polar residues" evidence="6">
    <location>
        <begin position="1934"/>
        <end position="1949"/>
    </location>
</feature>
<dbReference type="PANTHER" id="PTHR23005:SF4">
    <property type="entry name" value="OXYGEN-REGULATED PROTEIN 1"/>
    <property type="match status" value="1"/>
</dbReference>
<evidence type="ECO:0000256" key="4">
    <source>
        <dbReference type="ARBA" id="ARBA00022737"/>
    </source>
</evidence>
<feature type="region of interest" description="Disordered" evidence="6">
    <location>
        <begin position="390"/>
        <end position="456"/>
    </location>
</feature>
<feature type="compositionally biased region" description="Low complexity" evidence="6">
    <location>
        <begin position="1113"/>
        <end position="1127"/>
    </location>
</feature>
<evidence type="ECO:0000256" key="2">
    <source>
        <dbReference type="ARBA" id="ARBA00004496"/>
    </source>
</evidence>
<dbReference type="GO" id="GO:0042461">
    <property type="term" value="P:photoreceptor cell development"/>
    <property type="evidence" value="ECO:0007669"/>
    <property type="project" value="TreeGrafter"/>
</dbReference>
<organism evidence="8 9">
    <name type="scientific">Merluccius polli</name>
    <name type="common">Benguela hake</name>
    <name type="synonym">Merluccius cadenati</name>
    <dbReference type="NCBI Taxonomy" id="89951"/>
    <lineage>
        <taxon>Eukaryota</taxon>
        <taxon>Metazoa</taxon>
        <taxon>Chordata</taxon>
        <taxon>Craniata</taxon>
        <taxon>Vertebrata</taxon>
        <taxon>Euteleostomi</taxon>
        <taxon>Actinopterygii</taxon>
        <taxon>Neopterygii</taxon>
        <taxon>Teleostei</taxon>
        <taxon>Neoteleostei</taxon>
        <taxon>Acanthomorphata</taxon>
        <taxon>Zeiogadaria</taxon>
        <taxon>Gadariae</taxon>
        <taxon>Gadiformes</taxon>
        <taxon>Gadoidei</taxon>
        <taxon>Merlucciidae</taxon>
        <taxon>Merluccius</taxon>
    </lineage>
</organism>
<feature type="compositionally biased region" description="Basic and acidic residues" evidence="6">
    <location>
        <begin position="939"/>
        <end position="950"/>
    </location>
</feature>
<feature type="region of interest" description="Disordered" evidence="6">
    <location>
        <begin position="1157"/>
        <end position="1277"/>
    </location>
</feature>
<reference evidence="8" key="1">
    <citation type="journal article" date="2023" name="Front. Mar. Sci.">
        <title>A new Merluccius polli reference genome to investigate the effects of global change in West African waters.</title>
        <authorList>
            <person name="Mateo J.L."/>
            <person name="Blanco-Fernandez C."/>
            <person name="Garcia-Vazquez E."/>
            <person name="Machado-Schiaffino G."/>
        </authorList>
    </citation>
    <scope>NUCLEOTIDE SEQUENCE</scope>
    <source>
        <strain evidence="8">C29</strain>
        <tissue evidence="8">Fin</tissue>
    </source>
</reference>
<feature type="compositionally biased region" description="Polar residues" evidence="6">
    <location>
        <begin position="2254"/>
        <end position="2272"/>
    </location>
</feature>
<feature type="region of interest" description="Disordered" evidence="6">
    <location>
        <begin position="1083"/>
        <end position="1133"/>
    </location>
</feature>
<feature type="compositionally biased region" description="Basic and acidic residues" evidence="6">
    <location>
        <begin position="2050"/>
        <end position="2077"/>
    </location>
</feature>
<comment type="subcellular location">
    <subcellularLocation>
        <location evidence="1">Cell projection</location>
    </subcellularLocation>
    <subcellularLocation>
        <location evidence="2">Cytoplasm</location>
    </subcellularLocation>
</comment>
<keyword evidence="4" id="KW-0677">Repeat</keyword>
<keyword evidence="5" id="KW-0966">Cell projection</keyword>
<dbReference type="Proteomes" id="UP001174136">
    <property type="component" value="Unassembled WGS sequence"/>
</dbReference>
<evidence type="ECO:0000313" key="9">
    <source>
        <dbReference type="Proteomes" id="UP001174136"/>
    </source>
</evidence>
<feature type="compositionally biased region" description="Basic and acidic residues" evidence="6">
    <location>
        <begin position="751"/>
        <end position="760"/>
    </location>
</feature>
<evidence type="ECO:0000259" key="7">
    <source>
        <dbReference type="PROSITE" id="PS50309"/>
    </source>
</evidence>
<feature type="compositionally biased region" description="Low complexity" evidence="6">
    <location>
        <begin position="1781"/>
        <end position="1793"/>
    </location>
</feature>
<feature type="compositionally biased region" description="Low complexity" evidence="6">
    <location>
        <begin position="1083"/>
        <end position="1103"/>
    </location>
</feature>
<feature type="compositionally biased region" description="Polar residues" evidence="6">
    <location>
        <begin position="22"/>
        <end position="32"/>
    </location>
</feature>
<dbReference type="PANTHER" id="PTHR23005">
    <property type="entry name" value="RETINITIS PIGMENTOSA 1 PROTEIN"/>
    <property type="match status" value="1"/>
</dbReference>
<feature type="domain" description="Doublecortin" evidence="7">
    <location>
        <begin position="42"/>
        <end position="124"/>
    </location>
</feature>
<feature type="compositionally biased region" description="Acidic residues" evidence="6">
    <location>
        <begin position="1983"/>
        <end position="1995"/>
    </location>
</feature>
<feature type="region of interest" description="Disordered" evidence="6">
    <location>
        <begin position="2199"/>
        <end position="2223"/>
    </location>
</feature>
<feature type="region of interest" description="Disordered" evidence="6">
    <location>
        <begin position="1568"/>
        <end position="1807"/>
    </location>
</feature>
<dbReference type="SMART" id="SM00537">
    <property type="entry name" value="DCX"/>
    <property type="match status" value="2"/>
</dbReference>
<dbReference type="SUPFAM" id="SSF89837">
    <property type="entry name" value="Doublecortin (DC)"/>
    <property type="match status" value="2"/>
</dbReference>
<feature type="compositionally biased region" description="Basic and acidic residues" evidence="6">
    <location>
        <begin position="1004"/>
        <end position="1017"/>
    </location>
</feature>
<feature type="compositionally biased region" description="Polar residues" evidence="6">
    <location>
        <begin position="1169"/>
        <end position="1204"/>
    </location>
</feature>
<feature type="domain" description="Doublecortin" evidence="7">
    <location>
        <begin position="170"/>
        <end position="249"/>
    </location>
</feature>
<feature type="region of interest" description="Disordered" evidence="6">
    <location>
        <begin position="2383"/>
        <end position="2429"/>
    </location>
</feature>
<name>A0AA47MKE2_MERPO</name>
<feature type="region of interest" description="Disordered" evidence="6">
    <location>
        <begin position="659"/>
        <end position="803"/>
    </location>
</feature>
<feature type="compositionally biased region" description="Basic and acidic residues" evidence="6">
    <location>
        <begin position="2004"/>
        <end position="2027"/>
    </location>
</feature>
<dbReference type="Pfam" id="PF03607">
    <property type="entry name" value="DCX"/>
    <property type="match status" value="2"/>
</dbReference>
<feature type="compositionally biased region" description="Low complexity" evidence="6">
    <location>
        <begin position="1205"/>
        <end position="1214"/>
    </location>
</feature>
<dbReference type="Gene3D" id="3.10.20.230">
    <property type="entry name" value="Doublecortin domain"/>
    <property type="match status" value="2"/>
</dbReference>
<evidence type="ECO:0000256" key="3">
    <source>
        <dbReference type="ARBA" id="ARBA00022490"/>
    </source>
</evidence>
<evidence type="ECO:0000256" key="5">
    <source>
        <dbReference type="ARBA" id="ARBA00023273"/>
    </source>
</evidence>
<feature type="compositionally biased region" description="Polar residues" evidence="6">
    <location>
        <begin position="1750"/>
        <end position="1760"/>
    </location>
</feature>
<feature type="region of interest" description="Disordered" evidence="6">
    <location>
        <begin position="1897"/>
        <end position="2096"/>
    </location>
</feature>
<feature type="region of interest" description="Disordered" evidence="6">
    <location>
        <begin position="1508"/>
        <end position="1550"/>
    </location>
</feature>
<dbReference type="InterPro" id="IPR036572">
    <property type="entry name" value="Doublecortin_dom_sf"/>
</dbReference>
<feature type="compositionally biased region" description="Polar residues" evidence="6">
    <location>
        <begin position="1221"/>
        <end position="1232"/>
    </location>
</feature>
<feature type="compositionally biased region" description="Basic and acidic residues" evidence="6">
    <location>
        <begin position="2403"/>
        <end position="2415"/>
    </location>
</feature>
<dbReference type="GO" id="GO:0060041">
    <property type="term" value="P:retina development in camera-type eye"/>
    <property type="evidence" value="ECO:0007669"/>
    <property type="project" value="TreeGrafter"/>
</dbReference>
<proteinExistence type="predicted"/>
<feature type="compositionally biased region" description="Basic and acidic residues" evidence="6">
    <location>
        <begin position="1897"/>
        <end position="1913"/>
    </location>
</feature>
<evidence type="ECO:0000313" key="8">
    <source>
        <dbReference type="EMBL" id="KAK0141662.1"/>
    </source>
</evidence>
<feature type="compositionally biased region" description="Polar residues" evidence="6">
    <location>
        <begin position="1018"/>
        <end position="1027"/>
    </location>
</feature>
<evidence type="ECO:0000256" key="6">
    <source>
        <dbReference type="SAM" id="MobiDB-lite"/>
    </source>
</evidence>
<feature type="compositionally biased region" description="Basic and acidic residues" evidence="6">
    <location>
        <begin position="1709"/>
        <end position="1722"/>
    </location>
</feature>
<feature type="compositionally biased region" description="Basic and acidic residues" evidence="6">
    <location>
        <begin position="1950"/>
        <end position="1978"/>
    </location>
</feature>
<feature type="compositionally biased region" description="Polar residues" evidence="6">
    <location>
        <begin position="2085"/>
        <end position="2096"/>
    </location>
</feature>
<feature type="region of interest" description="Disordered" evidence="6">
    <location>
        <begin position="1837"/>
        <end position="1857"/>
    </location>
</feature>
<feature type="region of interest" description="Disordered" evidence="6">
    <location>
        <begin position="2307"/>
        <end position="2327"/>
    </location>
</feature>
<feature type="compositionally biased region" description="Basic and acidic residues" evidence="6">
    <location>
        <begin position="891"/>
        <end position="904"/>
    </location>
</feature>
<feature type="region of interest" description="Disordered" evidence="6">
    <location>
        <begin position="2240"/>
        <end position="2272"/>
    </location>
</feature>
<feature type="compositionally biased region" description="Polar residues" evidence="6">
    <location>
        <begin position="1727"/>
        <end position="1738"/>
    </location>
</feature>
<dbReference type="EMBL" id="JAOPHQ010003763">
    <property type="protein sequence ID" value="KAK0141662.1"/>
    <property type="molecule type" value="Genomic_DNA"/>
</dbReference>
<feature type="compositionally biased region" description="Basic and acidic residues" evidence="6">
    <location>
        <begin position="1669"/>
        <end position="1696"/>
    </location>
</feature>
<accession>A0AA47MKE2</accession>
<dbReference type="GO" id="GO:0005930">
    <property type="term" value="C:axoneme"/>
    <property type="evidence" value="ECO:0007669"/>
    <property type="project" value="TreeGrafter"/>
</dbReference>
<feature type="region of interest" description="Disordered" evidence="6">
    <location>
        <begin position="2135"/>
        <end position="2167"/>
    </location>
</feature>